<feature type="signal peptide" evidence="1">
    <location>
        <begin position="1"/>
        <end position="17"/>
    </location>
</feature>
<dbReference type="PROSITE" id="PS51257">
    <property type="entry name" value="PROKAR_LIPOPROTEIN"/>
    <property type="match status" value="1"/>
</dbReference>
<gene>
    <name evidence="3" type="ORF">CEE55_06715</name>
    <name evidence="2" type="ORF">STNY_R16260</name>
</gene>
<name>A0A246L0K5_9GAMM</name>
<evidence type="ECO:0000256" key="1">
    <source>
        <dbReference type="SAM" id="SignalP"/>
    </source>
</evidence>
<organism evidence="3 4">
    <name type="scientific">Stenotrophomonas pavanii</name>
    <dbReference type="NCBI Taxonomy" id="487698"/>
    <lineage>
        <taxon>Bacteria</taxon>
        <taxon>Pseudomonadati</taxon>
        <taxon>Pseudomonadota</taxon>
        <taxon>Gammaproteobacteria</taxon>
        <taxon>Lysobacterales</taxon>
        <taxon>Lysobacteraceae</taxon>
        <taxon>Stenotrophomonas</taxon>
    </lineage>
</organism>
<evidence type="ECO:0000313" key="5">
    <source>
        <dbReference type="Proteomes" id="UP000825066"/>
    </source>
</evidence>
<dbReference type="Proteomes" id="UP000197904">
    <property type="component" value="Unassembled WGS sequence"/>
</dbReference>
<proteinExistence type="predicted"/>
<dbReference type="AlphaFoldDB" id="A0A246L0K5"/>
<reference evidence="3 4" key="1">
    <citation type="submission" date="2017-06" db="EMBL/GenBank/DDBJ databases">
        <authorList>
            <person name="Kim H.J."/>
            <person name="Triplett B.A."/>
        </authorList>
    </citation>
    <scope>NUCLEOTIDE SEQUENCE [LARGE SCALE GENOMIC DNA]</scope>
    <source>
        <strain evidence="3 4">S18795</strain>
    </source>
</reference>
<dbReference type="Proteomes" id="UP000825066">
    <property type="component" value="Chromosome"/>
</dbReference>
<accession>A0A246L0K5</accession>
<evidence type="ECO:0008006" key="6">
    <source>
        <dbReference type="Google" id="ProtNLM"/>
    </source>
</evidence>
<dbReference type="GeneID" id="93706903"/>
<dbReference type="EMBL" id="AP024684">
    <property type="protein sequence ID" value="BCX43429.1"/>
    <property type="molecule type" value="Genomic_DNA"/>
</dbReference>
<evidence type="ECO:0000313" key="2">
    <source>
        <dbReference type="EMBL" id="BCX43429.1"/>
    </source>
</evidence>
<keyword evidence="1" id="KW-0732">Signal</keyword>
<sequence>MNRCTRLLLPTAAIALAAVLGACTTTRGPASVPTAARTGQSWVVTRPIIAAQVLDTCSRPSPGREPGRVSGYWAPSRQQVDQLEAKLSSLEAQVPKVLDFDRQYVGIESAGKRLIYINAFHLPDDSGINPAREAIRVCDGGAQFWGAVFDPASNTFSELQFNGGLGGP</sequence>
<evidence type="ECO:0000313" key="4">
    <source>
        <dbReference type="Proteomes" id="UP000197904"/>
    </source>
</evidence>
<protein>
    <recommendedName>
        <fullName evidence="6">Secreted protein</fullName>
    </recommendedName>
</protein>
<dbReference type="RefSeq" id="WP_049466349.1">
    <property type="nucleotide sequence ID" value="NZ_AP024684.1"/>
</dbReference>
<evidence type="ECO:0000313" key="3">
    <source>
        <dbReference type="EMBL" id="OWR34426.1"/>
    </source>
</evidence>
<feature type="chain" id="PRO_5044570002" description="Secreted protein" evidence="1">
    <location>
        <begin position="18"/>
        <end position="168"/>
    </location>
</feature>
<reference evidence="2 5" key="2">
    <citation type="submission" date="2021-05" db="EMBL/GenBank/DDBJ databases">
        <title>Complete Genome Sequence of Stenotrophomonas pavanii strain Y.</title>
        <authorList>
            <person name="Dohra H."/>
            <person name="Mohad Din A.R.J."/>
            <person name="Suzuki K."/>
            <person name="Fatma A."/>
            <person name="Honjyo M."/>
            <person name="Nishimura T."/>
            <person name="Moriuch R."/>
            <person name="Masuda K."/>
            <person name="Minoura A."/>
            <person name="Tashiro Y."/>
            <person name="Futamata H."/>
        </authorList>
    </citation>
    <scope>NUCLEOTIDE SEQUENCE [LARGE SCALE GENOMIC DNA]</scope>
    <source>
        <strain evidence="2">Berkeley</strain>
        <strain evidence="5">Y</strain>
    </source>
</reference>
<keyword evidence="5" id="KW-1185">Reference proteome</keyword>
<dbReference type="EMBL" id="NIXP01000033">
    <property type="protein sequence ID" value="OWR34426.1"/>
    <property type="molecule type" value="Genomic_DNA"/>
</dbReference>